<dbReference type="SUPFAM" id="SSF51735">
    <property type="entry name" value="NAD(P)-binding Rossmann-fold domains"/>
    <property type="match status" value="1"/>
</dbReference>
<evidence type="ECO:0000313" key="7">
    <source>
        <dbReference type="EMBL" id="OBB26080.1"/>
    </source>
</evidence>
<dbReference type="AlphaFoldDB" id="A0A1A0QV39"/>
<evidence type="ECO:0000256" key="1">
    <source>
        <dbReference type="ARBA" id="ARBA00004191"/>
    </source>
</evidence>
<comment type="similarity">
    <text evidence="2">Belongs to the short-chain dehydrogenases/reductases (SDR) family.</text>
</comment>
<dbReference type="InterPro" id="IPR036291">
    <property type="entry name" value="NAD(P)-bd_dom_sf"/>
</dbReference>
<keyword evidence="3" id="KW-0134">Cell wall</keyword>
<dbReference type="RefSeq" id="WP_064935064.1">
    <property type="nucleotide sequence ID" value="NZ_LZSO01000035.1"/>
</dbReference>
<sequence>MDLGLHGMRALISGASDGIGLATAELLAEEGADVALVARRADALDEACTSIAARTGVKAVSVAADLSDKTVFDSVVTNVVDELGGLDILINNAGASSFGGFGDLTDEQWVADINLKLFGFIRMTRAALPHLLKNGNGRIVNVAGNSGKQALEYHMPGAAANAAILNFSKSLSLQVGAQGVMINTVCPGPVRTARLVKQFAANAKDWGCTPEEAEERYLENLPLSYIPSARDIAYSIVFLASPRAAYLNGTTITNDGGITRAV</sequence>
<dbReference type="OrthoDB" id="8959163at2"/>
<keyword evidence="3" id="KW-0964">Secreted</keyword>
<protein>
    <recommendedName>
        <fullName evidence="5">3-oxoacyl-[acyl-carrier-protein] reductase MabA</fullName>
    </recommendedName>
</protein>
<dbReference type="FunFam" id="3.40.50.720:FF:000084">
    <property type="entry name" value="Short-chain dehydrogenase reductase"/>
    <property type="match status" value="1"/>
</dbReference>
<organism evidence="7 8">
    <name type="scientific">Mycolicibacterium peregrinum</name>
    <name type="common">Mycobacterium peregrinum</name>
    <dbReference type="NCBI Taxonomy" id="43304"/>
    <lineage>
        <taxon>Bacteria</taxon>
        <taxon>Bacillati</taxon>
        <taxon>Actinomycetota</taxon>
        <taxon>Actinomycetes</taxon>
        <taxon>Mycobacteriales</taxon>
        <taxon>Mycobacteriaceae</taxon>
        <taxon>Mycolicibacterium</taxon>
    </lineage>
</organism>
<dbReference type="Gene3D" id="3.40.50.720">
    <property type="entry name" value="NAD(P)-binding Rossmann-like Domain"/>
    <property type="match status" value="1"/>
</dbReference>
<evidence type="ECO:0000256" key="4">
    <source>
        <dbReference type="ARBA" id="ARBA00023002"/>
    </source>
</evidence>
<dbReference type="EMBL" id="LZSO01000035">
    <property type="protein sequence ID" value="OBB26080.1"/>
    <property type="molecule type" value="Genomic_DNA"/>
</dbReference>
<proteinExistence type="inferred from homology"/>
<dbReference type="InterPro" id="IPR002347">
    <property type="entry name" value="SDR_fam"/>
</dbReference>
<evidence type="ECO:0000256" key="6">
    <source>
        <dbReference type="ARBA" id="ARBA00047400"/>
    </source>
</evidence>
<evidence type="ECO:0000256" key="5">
    <source>
        <dbReference type="ARBA" id="ARBA00040781"/>
    </source>
</evidence>
<dbReference type="PRINTS" id="PR00080">
    <property type="entry name" value="SDRFAMILY"/>
</dbReference>
<dbReference type="GO" id="GO:0004316">
    <property type="term" value="F:3-oxoacyl-[acyl-carrier-protein] reductase (NADPH) activity"/>
    <property type="evidence" value="ECO:0007669"/>
    <property type="project" value="UniProtKB-EC"/>
</dbReference>
<dbReference type="PANTHER" id="PTHR42879">
    <property type="entry name" value="3-OXOACYL-(ACYL-CARRIER-PROTEIN) REDUCTASE"/>
    <property type="match status" value="1"/>
</dbReference>
<accession>A0A1A0QV39</accession>
<dbReference type="Proteomes" id="UP000093902">
    <property type="component" value="Unassembled WGS sequence"/>
</dbReference>
<comment type="subcellular location">
    <subcellularLocation>
        <location evidence="1">Secreted</location>
        <location evidence="1">Cell wall</location>
    </subcellularLocation>
</comment>
<dbReference type="InterPro" id="IPR050259">
    <property type="entry name" value="SDR"/>
</dbReference>
<dbReference type="STRING" id="43304.GCA_001403655_00642"/>
<evidence type="ECO:0000256" key="3">
    <source>
        <dbReference type="ARBA" id="ARBA00022512"/>
    </source>
</evidence>
<evidence type="ECO:0000256" key="2">
    <source>
        <dbReference type="ARBA" id="ARBA00006484"/>
    </source>
</evidence>
<comment type="catalytic activity">
    <reaction evidence="6">
        <text>a (3R)-hydroxyacyl-[ACP] + NADP(+) = a 3-oxoacyl-[ACP] + NADPH + H(+)</text>
        <dbReference type="Rhea" id="RHEA:17397"/>
        <dbReference type="Rhea" id="RHEA-COMP:9916"/>
        <dbReference type="Rhea" id="RHEA-COMP:9945"/>
        <dbReference type="ChEBI" id="CHEBI:15378"/>
        <dbReference type="ChEBI" id="CHEBI:57783"/>
        <dbReference type="ChEBI" id="CHEBI:58349"/>
        <dbReference type="ChEBI" id="CHEBI:78776"/>
        <dbReference type="ChEBI" id="CHEBI:78827"/>
        <dbReference type="EC" id="1.1.1.100"/>
    </reaction>
    <physiologicalReaction direction="right-to-left" evidence="6">
        <dbReference type="Rhea" id="RHEA:17399"/>
    </physiologicalReaction>
</comment>
<evidence type="ECO:0000313" key="8">
    <source>
        <dbReference type="Proteomes" id="UP000093902"/>
    </source>
</evidence>
<dbReference type="PRINTS" id="PR00081">
    <property type="entry name" value="GDHRDH"/>
</dbReference>
<name>A0A1A0QV39_MYCPR</name>
<keyword evidence="4" id="KW-0560">Oxidoreductase</keyword>
<gene>
    <name evidence="7" type="ORF">A5792_27340</name>
</gene>
<reference evidence="8" key="1">
    <citation type="submission" date="2016-06" db="EMBL/GenBank/DDBJ databases">
        <authorList>
            <person name="Sutton G."/>
            <person name="Brinkac L."/>
            <person name="Sanka R."/>
            <person name="Adams M."/>
            <person name="Lau E."/>
            <person name="Mehaffy C."/>
            <person name="Tameris M."/>
            <person name="Hatherill M."/>
            <person name="Hanekom W."/>
            <person name="Mahomed H."/>
            <person name="Mcshane H."/>
        </authorList>
    </citation>
    <scope>NUCLEOTIDE SEQUENCE [LARGE SCALE GENOMIC DNA]</scope>
    <source>
        <strain evidence="8">852002-51209_SCH5440388</strain>
    </source>
</reference>
<comment type="caution">
    <text evidence="7">The sequence shown here is derived from an EMBL/GenBank/DDBJ whole genome shotgun (WGS) entry which is preliminary data.</text>
</comment>
<dbReference type="PANTHER" id="PTHR42879:SF6">
    <property type="entry name" value="NADPH-DEPENDENT REDUCTASE BACG"/>
    <property type="match status" value="1"/>
</dbReference>
<dbReference type="Pfam" id="PF13561">
    <property type="entry name" value="adh_short_C2"/>
    <property type="match status" value="1"/>
</dbReference>